<protein>
    <recommendedName>
        <fullName evidence="5">Dephospho-coenzyme A kinase</fullName>
    </recommendedName>
</protein>
<keyword evidence="1" id="KW-0547">Nucleotide-binding</keyword>
<proteinExistence type="inferred from homology"/>
<sequence length="163" mass="19098">MIRTYYLPNELRKELKKIWGIHFFGSKTEVGKKIKEFCRKKKFKKIITVGDYCSFYIPSDIKIFDGKIKRKKVKKLPKFSLKCDNPPRTIRKETWPILKKAIKNNKNVFVEGEEDLLVIPSVLLARKNTAVIYGFPDKGVCLIEVSSKMKKVLKKLLKKFKTN</sequence>
<dbReference type="GO" id="GO:0015937">
    <property type="term" value="P:coenzyme A biosynthetic process"/>
    <property type="evidence" value="ECO:0007669"/>
    <property type="project" value="InterPro"/>
</dbReference>
<accession>A0A2H0N0L9</accession>
<dbReference type="InterPro" id="IPR007164">
    <property type="entry name" value="GTP-dep_dephospho-CoA_kin"/>
</dbReference>
<dbReference type="Pfam" id="PF04019">
    <property type="entry name" value="DUF359"/>
    <property type="match status" value="1"/>
</dbReference>
<keyword evidence="2" id="KW-0342">GTP-binding</keyword>
<dbReference type="PIRSF" id="PIRSF006533">
    <property type="entry name" value="UCP006533"/>
    <property type="match status" value="1"/>
</dbReference>
<reference evidence="3 4" key="1">
    <citation type="submission" date="2017-09" db="EMBL/GenBank/DDBJ databases">
        <title>Depth-based differentiation of microbial function through sediment-hosted aquifers and enrichment of novel symbionts in the deep terrestrial subsurface.</title>
        <authorList>
            <person name="Probst A.J."/>
            <person name="Ladd B."/>
            <person name="Jarett J.K."/>
            <person name="Geller-Mcgrath D.E."/>
            <person name="Sieber C.M."/>
            <person name="Emerson J.B."/>
            <person name="Anantharaman K."/>
            <person name="Thomas B.C."/>
            <person name="Malmstrom R."/>
            <person name="Stieglmeier M."/>
            <person name="Klingl A."/>
            <person name="Woyke T."/>
            <person name="Ryan C.M."/>
            <person name="Banfield J.F."/>
        </authorList>
    </citation>
    <scope>NUCLEOTIDE SEQUENCE [LARGE SCALE GENOMIC DNA]</scope>
    <source>
        <strain evidence="3">CG11_big_fil_rev_8_21_14_0_20_35_11</strain>
    </source>
</reference>
<dbReference type="PANTHER" id="PTHR40732:SF1">
    <property type="entry name" value="GTP-DEPENDENT DEPHOSPHO-COA KINASE"/>
    <property type="match status" value="1"/>
</dbReference>
<dbReference type="PANTHER" id="PTHR40732">
    <property type="entry name" value="UPF0218 PROTEIN TK1697"/>
    <property type="match status" value="1"/>
</dbReference>
<evidence type="ECO:0000313" key="4">
    <source>
        <dbReference type="Proteomes" id="UP000231139"/>
    </source>
</evidence>
<evidence type="ECO:0000256" key="1">
    <source>
        <dbReference type="ARBA" id="ARBA00022741"/>
    </source>
</evidence>
<dbReference type="GO" id="GO:0005525">
    <property type="term" value="F:GTP binding"/>
    <property type="evidence" value="ECO:0007669"/>
    <property type="project" value="UniProtKB-KW"/>
</dbReference>
<evidence type="ECO:0000256" key="2">
    <source>
        <dbReference type="ARBA" id="ARBA00023134"/>
    </source>
</evidence>
<dbReference type="EMBL" id="PCWK01000037">
    <property type="protein sequence ID" value="PIR02457.1"/>
    <property type="molecule type" value="Genomic_DNA"/>
</dbReference>
<dbReference type="HAMAP" id="MF_00590">
    <property type="entry name" value="Dephospho_CoA_kinase_GTP_dep"/>
    <property type="match status" value="1"/>
</dbReference>
<organism evidence="3 4">
    <name type="scientific">Candidatus Nealsonbacteria bacterium CG11_big_fil_rev_8_21_14_0_20_35_11</name>
    <dbReference type="NCBI Taxonomy" id="1974713"/>
    <lineage>
        <taxon>Bacteria</taxon>
        <taxon>Candidatus Nealsoniibacteriota</taxon>
    </lineage>
</organism>
<comment type="caution">
    <text evidence="3">The sequence shown here is derived from an EMBL/GenBank/DDBJ whole genome shotgun (WGS) entry which is preliminary data.</text>
</comment>
<dbReference type="GO" id="GO:0016301">
    <property type="term" value="F:kinase activity"/>
    <property type="evidence" value="ECO:0007669"/>
    <property type="project" value="InterPro"/>
</dbReference>
<evidence type="ECO:0008006" key="5">
    <source>
        <dbReference type="Google" id="ProtNLM"/>
    </source>
</evidence>
<dbReference type="AlphaFoldDB" id="A0A2H0N0L9"/>
<dbReference type="Proteomes" id="UP000231139">
    <property type="component" value="Unassembled WGS sequence"/>
</dbReference>
<gene>
    <name evidence="3" type="ORF">COV62_01445</name>
</gene>
<evidence type="ECO:0000313" key="3">
    <source>
        <dbReference type="EMBL" id="PIR02457.1"/>
    </source>
</evidence>
<name>A0A2H0N0L9_9BACT</name>